<dbReference type="RefSeq" id="WP_377126400.1">
    <property type="nucleotide sequence ID" value="NZ_JBHUON010000009.1"/>
</dbReference>
<feature type="domain" description="Soluble ligand binding" evidence="18">
    <location>
        <begin position="321"/>
        <end position="356"/>
    </location>
</feature>
<keyword evidence="9" id="KW-0406">Ion transport</keyword>
<gene>
    <name evidence="20" type="ORF">ACFSYC_09720</name>
</gene>
<dbReference type="Pfam" id="PF22461">
    <property type="entry name" value="SLBB_2"/>
    <property type="match status" value="1"/>
</dbReference>
<feature type="domain" description="Soluble ligand binding" evidence="18">
    <location>
        <begin position="237"/>
        <end position="281"/>
    </location>
</feature>
<keyword evidence="21" id="KW-1185">Reference proteome</keyword>
<feature type="transmembrane region" description="Helical" evidence="15">
    <location>
        <begin position="754"/>
        <end position="776"/>
    </location>
</feature>
<keyword evidence="3" id="KW-0813">Transport</keyword>
<accession>A0ABW5XQ92</accession>
<evidence type="ECO:0000256" key="12">
    <source>
        <dbReference type="ARBA" id="ARBA00023139"/>
    </source>
</evidence>
<dbReference type="InterPro" id="IPR049712">
    <property type="entry name" value="Poly_export"/>
</dbReference>
<evidence type="ECO:0000256" key="15">
    <source>
        <dbReference type="SAM" id="Phobius"/>
    </source>
</evidence>
<evidence type="ECO:0000256" key="13">
    <source>
        <dbReference type="ARBA" id="ARBA00023237"/>
    </source>
</evidence>
<keyword evidence="6 15" id="KW-0812">Transmembrane</keyword>
<evidence type="ECO:0000256" key="7">
    <source>
        <dbReference type="ARBA" id="ARBA00022729"/>
    </source>
</evidence>
<evidence type="ECO:0000256" key="5">
    <source>
        <dbReference type="ARBA" id="ARBA00022597"/>
    </source>
</evidence>
<dbReference type="Gene3D" id="3.10.560.10">
    <property type="entry name" value="Outer membrane lipoprotein wza domain like"/>
    <property type="match status" value="6"/>
</dbReference>
<dbReference type="Pfam" id="PF02563">
    <property type="entry name" value="Poly_export"/>
    <property type="match status" value="1"/>
</dbReference>
<dbReference type="PANTHER" id="PTHR33619">
    <property type="entry name" value="POLYSACCHARIDE EXPORT PROTEIN GFCE-RELATED"/>
    <property type="match status" value="1"/>
</dbReference>
<evidence type="ECO:0000259" key="17">
    <source>
        <dbReference type="Pfam" id="PF02563"/>
    </source>
</evidence>
<sequence length="778" mass="85151">MSVKQFIYTLSLILTFASLSGTAQSLSDLKSMQVSQASDEQIAQAWKKIQDSGLSEQQAYAAMMQKGVPADQIEAFKNRVVLLGLNKKTTPKAVVSTEKQKTGSQRDIIDLVVKPKPLERKIDTTTRKSLEIYGSQFFKQAITFEPNFTIATPKSYVLGPGDKVLILLTGLNEKNLESTVTPDGALQIPFAGITQVSGLTIEQATSVLKSKLTKIYPALSSGQTHLTVNLGTTRSIRVTVKGEVRTPGSYTLSSLATFPNALYHSGGPNANGSLRYIKLIRNNKLYKTIDFYSFLQSGVQEGNIRLEDQDVIQIPVYKKRVGISGEVKNPAIYELKDDEHLDDLISYAGGFTDVAYTGIAKVDQINELQRDVKDVPANLFANYTPHNGDKVTVGAITNRYTNRIILEGSVYRPDVYELTAGLTLSQLLKLAQGLKPEAYLERGYINRTLPNLEKESIPFKPADVMAGKSDVPLFREDSVMILDREAFISNPKVTIGGHVRTPLIISYRKGLKLADLVAMAGGFSDEAASHHIEINRVIKNASDTVSNQQVTTIIIDMSNPANAGSDTELQPLDYINVPRLVNYQALGNVIVKGEVVFPGDYPVQKRDETALDILQRAGGVTPYGSIENAQIYRNGVRVNLDLSAKNYKPQAKKDMILLPGDSVYVPRVISYVEVSGAVNNPQFISYNGGRFKYYINAAAGTTENARLKGAYIQYPDGLNKPVGHFLFFRSYPKVKPGSKIVVPEKAPESNLLQLGFGNIAGIAAALTALVSIVAILKK</sequence>
<keyword evidence="12" id="KW-0564">Palmitate</keyword>
<comment type="caution">
    <text evidence="20">The sequence shown here is derived from an EMBL/GenBank/DDBJ whole genome shotgun (WGS) entry which is preliminary data.</text>
</comment>
<keyword evidence="4" id="KW-1134">Transmembrane beta strand</keyword>
<evidence type="ECO:0000256" key="1">
    <source>
        <dbReference type="ARBA" id="ARBA00004571"/>
    </source>
</evidence>
<evidence type="ECO:0000256" key="14">
    <source>
        <dbReference type="ARBA" id="ARBA00023288"/>
    </source>
</evidence>
<keyword evidence="7 16" id="KW-0732">Signal</keyword>
<evidence type="ECO:0000256" key="10">
    <source>
        <dbReference type="ARBA" id="ARBA00023114"/>
    </source>
</evidence>
<organism evidence="20 21">
    <name type="scientific">Mucilaginibacter antarcticus</name>
    <dbReference type="NCBI Taxonomy" id="1855725"/>
    <lineage>
        <taxon>Bacteria</taxon>
        <taxon>Pseudomonadati</taxon>
        <taxon>Bacteroidota</taxon>
        <taxon>Sphingobacteriia</taxon>
        <taxon>Sphingobacteriales</taxon>
        <taxon>Sphingobacteriaceae</taxon>
        <taxon>Mucilaginibacter</taxon>
    </lineage>
</organism>
<keyword evidence="14" id="KW-0449">Lipoprotein</keyword>
<name>A0ABW5XQ92_9SPHI</name>
<keyword evidence="5" id="KW-0762">Sugar transport</keyword>
<dbReference type="PANTHER" id="PTHR33619:SF3">
    <property type="entry name" value="POLYSACCHARIDE EXPORT PROTEIN GFCE-RELATED"/>
    <property type="match status" value="1"/>
</dbReference>
<dbReference type="Pfam" id="PF10531">
    <property type="entry name" value="SLBB"/>
    <property type="match status" value="4"/>
</dbReference>
<keyword evidence="11 15" id="KW-0472">Membrane</keyword>
<evidence type="ECO:0000256" key="6">
    <source>
        <dbReference type="ARBA" id="ARBA00022692"/>
    </source>
</evidence>
<evidence type="ECO:0000256" key="9">
    <source>
        <dbReference type="ARBA" id="ARBA00023065"/>
    </source>
</evidence>
<dbReference type="InterPro" id="IPR019554">
    <property type="entry name" value="Soluble_ligand-bd"/>
</dbReference>
<feature type="domain" description="Soluble ligand binding" evidence="18">
    <location>
        <begin position="408"/>
        <end position="445"/>
    </location>
</feature>
<dbReference type="InterPro" id="IPR054765">
    <property type="entry name" value="SLBB_dom"/>
</dbReference>
<keyword evidence="15" id="KW-1133">Transmembrane helix</keyword>
<dbReference type="EMBL" id="JBHUON010000009">
    <property type="protein sequence ID" value="MFD2864961.1"/>
    <property type="molecule type" value="Genomic_DNA"/>
</dbReference>
<proteinExistence type="inferred from homology"/>
<evidence type="ECO:0000259" key="19">
    <source>
        <dbReference type="Pfam" id="PF22461"/>
    </source>
</evidence>
<comment type="similarity">
    <text evidence="2">Belongs to the BexD/CtrA/VexA family.</text>
</comment>
<keyword evidence="13" id="KW-0998">Cell outer membrane</keyword>
<evidence type="ECO:0000256" key="2">
    <source>
        <dbReference type="ARBA" id="ARBA00009450"/>
    </source>
</evidence>
<comment type="subcellular location">
    <subcellularLocation>
        <location evidence="1">Cell outer membrane</location>
        <topology evidence="1">Multi-pass membrane protein</topology>
    </subcellularLocation>
</comment>
<evidence type="ECO:0000256" key="4">
    <source>
        <dbReference type="ARBA" id="ARBA00022452"/>
    </source>
</evidence>
<keyword evidence="10" id="KW-0626">Porin</keyword>
<evidence type="ECO:0000313" key="20">
    <source>
        <dbReference type="EMBL" id="MFD2864961.1"/>
    </source>
</evidence>
<feature type="chain" id="PRO_5046676653" evidence="16">
    <location>
        <begin position="24"/>
        <end position="778"/>
    </location>
</feature>
<protein>
    <submittedName>
        <fullName evidence="20">SLBB domain-containing protein</fullName>
    </submittedName>
</protein>
<feature type="signal peptide" evidence="16">
    <location>
        <begin position="1"/>
        <end position="23"/>
    </location>
</feature>
<evidence type="ECO:0000256" key="16">
    <source>
        <dbReference type="SAM" id="SignalP"/>
    </source>
</evidence>
<evidence type="ECO:0000256" key="8">
    <source>
        <dbReference type="ARBA" id="ARBA00023047"/>
    </source>
</evidence>
<keyword evidence="8" id="KW-0625">Polysaccharide transport</keyword>
<dbReference type="Gene3D" id="3.30.1950.10">
    <property type="entry name" value="wza like domain"/>
    <property type="match status" value="1"/>
</dbReference>
<feature type="domain" description="Soluble ligand binding" evidence="18">
    <location>
        <begin position="492"/>
        <end position="539"/>
    </location>
</feature>
<feature type="domain" description="SLBB" evidence="19">
    <location>
        <begin position="589"/>
        <end position="665"/>
    </location>
</feature>
<dbReference type="Proteomes" id="UP001597601">
    <property type="component" value="Unassembled WGS sequence"/>
</dbReference>
<reference evidence="21" key="1">
    <citation type="journal article" date="2019" name="Int. J. Syst. Evol. Microbiol.">
        <title>The Global Catalogue of Microorganisms (GCM) 10K type strain sequencing project: providing services to taxonomists for standard genome sequencing and annotation.</title>
        <authorList>
            <consortium name="The Broad Institute Genomics Platform"/>
            <consortium name="The Broad Institute Genome Sequencing Center for Infectious Disease"/>
            <person name="Wu L."/>
            <person name="Ma J."/>
        </authorList>
    </citation>
    <scope>NUCLEOTIDE SEQUENCE [LARGE SCALE GENOMIC DNA]</scope>
    <source>
        <strain evidence="21">KCTC 52232</strain>
    </source>
</reference>
<feature type="domain" description="Polysaccharide export protein N-terminal" evidence="17">
    <location>
        <begin position="152"/>
        <end position="216"/>
    </location>
</feature>
<evidence type="ECO:0000313" key="21">
    <source>
        <dbReference type="Proteomes" id="UP001597601"/>
    </source>
</evidence>
<evidence type="ECO:0000256" key="3">
    <source>
        <dbReference type="ARBA" id="ARBA00022448"/>
    </source>
</evidence>
<dbReference type="InterPro" id="IPR003715">
    <property type="entry name" value="Poly_export_N"/>
</dbReference>
<evidence type="ECO:0000259" key="18">
    <source>
        <dbReference type="Pfam" id="PF10531"/>
    </source>
</evidence>
<evidence type="ECO:0000256" key="11">
    <source>
        <dbReference type="ARBA" id="ARBA00023136"/>
    </source>
</evidence>